<organism evidence="8">
    <name type="scientific">Palpitomonas bilix</name>
    <dbReference type="NCBI Taxonomy" id="652834"/>
    <lineage>
        <taxon>Eukaryota</taxon>
        <taxon>Eukaryota incertae sedis</taxon>
    </lineage>
</organism>
<evidence type="ECO:0000256" key="3">
    <source>
        <dbReference type="ARBA" id="ARBA00022989"/>
    </source>
</evidence>
<feature type="domain" description="Ion transport" evidence="7">
    <location>
        <begin position="96"/>
        <end position="286"/>
    </location>
</feature>
<evidence type="ECO:0000313" key="8">
    <source>
        <dbReference type="EMBL" id="CAE0249186.1"/>
    </source>
</evidence>
<feature type="compositionally biased region" description="Basic and acidic residues" evidence="5">
    <location>
        <begin position="396"/>
        <end position="424"/>
    </location>
</feature>
<dbReference type="PANTHER" id="PTHR13715:SF99">
    <property type="entry name" value="INOSITOL 1,4,5-TRISPHOSPHATE RECEPTOR-LIKE PROTEIN A"/>
    <property type="match status" value="1"/>
</dbReference>
<reference evidence="8" key="1">
    <citation type="submission" date="2021-01" db="EMBL/GenBank/DDBJ databases">
        <authorList>
            <person name="Corre E."/>
            <person name="Pelletier E."/>
            <person name="Niang G."/>
            <person name="Scheremetjew M."/>
            <person name="Finn R."/>
            <person name="Kale V."/>
            <person name="Holt S."/>
            <person name="Cochrane G."/>
            <person name="Meng A."/>
            <person name="Brown T."/>
            <person name="Cohen L."/>
        </authorList>
    </citation>
    <scope>NUCLEOTIDE SEQUENCE</scope>
    <source>
        <strain evidence="8">NIES-2562</strain>
    </source>
</reference>
<feature type="region of interest" description="Disordered" evidence="5">
    <location>
        <begin position="39"/>
        <end position="69"/>
    </location>
</feature>
<evidence type="ECO:0000259" key="7">
    <source>
        <dbReference type="Pfam" id="PF00520"/>
    </source>
</evidence>
<sequence>MVRRSWRRRWKSFSEKKKLSLLAPKLQEDIVSALLQFENRGGGEGKGGAASKSRKKRKRGRLRKGPDFKSVPTAVPDVFNYQLMGQREFFECLSISGSPYFLFFSLLFLVRRGNFVWRIALVAFSLMGLAIDRLWYALLCLEILSQSGVLQQVIRSITYRGKQLLMTVVLGIVMVYFFSIVGYLSFPGAFEVAPAIVVNGTTVDVYEINPFTAQCNSLWKCFVLVLVLGLRKGDIGDAIADVTWDDPRMGSILVFTLFFFIIITTIVLNIIFGIIIDTFGEIRQKRDDIHDDIVGRCFICNIDRATFDRHAREFGGFQRHIMKEHNMWHFLSFVIMLQEKVPTEYSGPESFVANLYQSGNVSWVPLGIARSLDSSTRETNGGEQSGSGGISMRTSAAEEKSQDEKAFDHDGKEEAASRESDSKSLPKAVNLRSIVTALGGRRVRQPLPQSSSKDEDKLDIIVQRLSQLEAQLERILVPPVATASRESEQ</sequence>
<gene>
    <name evidence="8" type="ORF">PBIL07802_LOCUS11385</name>
    <name evidence="9" type="ORF">PBIL07802_LOCUS11393</name>
</gene>
<evidence type="ECO:0000256" key="2">
    <source>
        <dbReference type="ARBA" id="ARBA00022692"/>
    </source>
</evidence>
<dbReference type="Gene3D" id="1.10.287.70">
    <property type="match status" value="1"/>
</dbReference>
<feature type="transmembrane region" description="Helical" evidence="6">
    <location>
        <begin position="115"/>
        <end position="144"/>
    </location>
</feature>
<evidence type="ECO:0000313" key="9">
    <source>
        <dbReference type="EMBL" id="CAE0249194.1"/>
    </source>
</evidence>
<dbReference type="EMBL" id="HBIB01017588">
    <property type="protein sequence ID" value="CAE0249186.1"/>
    <property type="molecule type" value="Transcribed_RNA"/>
</dbReference>
<dbReference type="AlphaFoldDB" id="A0A7S3D7T7"/>
<evidence type="ECO:0000256" key="4">
    <source>
        <dbReference type="ARBA" id="ARBA00023136"/>
    </source>
</evidence>
<keyword evidence="4 6" id="KW-0472">Membrane</keyword>
<feature type="transmembrane region" description="Helical" evidence="6">
    <location>
        <begin position="164"/>
        <end position="186"/>
    </location>
</feature>
<name>A0A7S3D7T7_9EUKA</name>
<dbReference type="Pfam" id="PF00520">
    <property type="entry name" value="Ion_trans"/>
    <property type="match status" value="1"/>
</dbReference>
<evidence type="ECO:0000256" key="1">
    <source>
        <dbReference type="ARBA" id="ARBA00004141"/>
    </source>
</evidence>
<dbReference type="GO" id="GO:0016020">
    <property type="term" value="C:membrane"/>
    <property type="evidence" value="ECO:0007669"/>
    <property type="project" value="UniProtKB-SubCell"/>
</dbReference>
<feature type="transmembrane region" description="Helical" evidence="6">
    <location>
        <begin position="252"/>
        <end position="276"/>
    </location>
</feature>
<dbReference type="EMBL" id="HBIB01017597">
    <property type="protein sequence ID" value="CAE0249194.1"/>
    <property type="molecule type" value="Transcribed_RNA"/>
</dbReference>
<dbReference type="InterPro" id="IPR005821">
    <property type="entry name" value="Ion_trans_dom"/>
</dbReference>
<evidence type="ECO:0000256" key="5">
    <source>
        <dbReference type="SAM" id="MobiDB-lite"/>
    </source>
</evidence>
<proteinExistence type="predicted"/>
<dbReference type="InterPro" id="IPR015925">
    <property type="entry name" value="Ryanodine_IP3_receptor"/>
</dbReference>
<accession>A0A7S3D7T7</accession>
<feature type="region of interest" description="Disordered" evidence="5">
    <location>
        <begin position="374"/>
        <end position="425"/>
    </location>
</feature>
<dbReference type="GO" id="GO:0006816">
    <property type="term" value="P:calcium ion transport"/>
    <property type="evidence" value="ECO:0007669"/>
    <property type="project" value="InterPro"/>
</dbReference>
<keyword evidence="2 6" id="KW-0812">Transmembrane</keyword>
<feature type="transmembrane region" description="Helical" evidence="6">
    <location>
        <begin position="89"/>
        <end position="109"/>
    </location>
</feature>
<keyword evidence="3 6" id="KW-1133">Transmembrane helix</keyword>
<feature type="compositionally biased region" description="Basic residues" evidence="5">
    <location>
        <begin position="52"/>
        <end position="63"/>
    </location>
</feature>
<dbReference type="GO" id="GO:0005216">
    <property type="term" value="F:monoatomic ion channel activity"/>
    <property type="evidence" value="ECO:0007669"/>
    <property type="project" value="InterPro"/>
</dbReference>
<protein>
    <recommendedName>
        <fullName evidence="7">Ion transport domain-containing protein</fullName>
    </recommendedName>
</protein>
<dbReference type="PANTHER" id="PTHR13715">
    <property type="entry name" value="RYANODINE RECEPTOR AND IP3 RECEPTOR"/>
    <property type="match status" value="1"/>
</dbReference>
<comment type="subcellular location">
    <subcellularLocation>
        <location evidence="1">Membrane</location>
        <topology evidence="1">Multi-pass membrane protein</topology>
    </subcellularLocation>
</comment>
<evidence type="ECO:0000256" key="6">
    <source>
        <dbReference type="SAM" id="Phobius"/>
    </source>
</evidence>